<dbReference type="NCBIfam" id="TIGR00254">
    <property type="entry name" value="GGDEF"/>
    <property type="match status" value="1"/>
</dbReference>
<gene>
    <name evidence="9" type="ORF">PSQ90_06200</name>
</gene>
<dbReference type="Gene3D" id="3.30.450.20">
    <property type="entry name" value="PAS domain"/>
    <property type="match status" value="1"/>
</dbReference>
<evidence type="ECO:0000259" key="6">
    <source>
        <dbReference type="PROSITE" id="PS50839"/>
    </source>
</evidence>
<dbReference type="Gene3D" id="3.20.20.450">
    <property type="entry name" value="EAL domain"/>
    <property type="match status" value="1"/>
</dbReference>
<dbReference type="InterPro" id="IPR043128">
    <property type="entry name" value="Rev_trsase/Diguanyl_cyclase"/>
</dbReference>
<comment type="subcellular location">
    <subcellularLocation>
        <location evidence="1">Membrane</location>
    </subcellularLocation>
</comment>
<protein>
    <submittedName>
        <fullName evidence="9">EAL domain-containing protein</fullName>
    </submittedName>
</protein>
<evidence type="ECO:0000259" key="7">
    <source>
        <dbReference type="PROSITE" id="PS50883"/>
    </source>
</evidence>
<dbReference type="CDD" id="cd01948">
    <property type="entry name" value="EAL"/>
    <property type="match status" value="1"/>
</dbReference>
<feature type="transmembrane region" description="Helical" evidence="5">
    <location>
        <begin position="270"/>
        <end position="290"/>
    </location>
</feature>
<dbReference type="InterPro" id="IPR052155">
    <property type="entry name" value="Biofilm_reg_signaling"/>
</dbReference>
<evidence type="ECO:0000256" key="5">
    <source>
        <dbReference type="SAM" id="Phobius"/>
    </source>
</evidence>
<dbReference type="RefSeq" id="WP_282212540.1">
    <property type="nucleotide sequence ID" value="NZ_CP118247.1"/>
</dbReference>
<dbReference type="Gene3D" id="3.30.70.270">
    <property type="match status" value="1"/>
</dbReference>
<dbReference type="Gene3D" id="3.30.450.350">
    <property type="entry name" value="CHASE domain"/>
    <property type="match status" value="1"/>
</dbReference>
<name>A0ABY7Z0H4_9HYPH</name>
<dbReference type="InterPro" id="IPR035919">
    <property type="entry name" value="EAL_sf"/>
</dbReference>
<dbReference type="InterPro" id="IPR035965">
    <property type="entry name" value="PAS-like_dom_sf"/>
</dbReference>
<feature type="domain" description="GGDEF" evidence="8">
    <location>
        <begin position="488"/>
        <end position="621"/>
    </location>
</feature>
<evidence type="ECO:0000256" key="1">
    <source>
        <dbReference type="ARBA" id="ARBA00004370"/>
    </source>
</evidence>
<dbReference type="PROSITE" id="PS50839">
    <property type="entry name" value="CHASE"/>
    <property type="match status" value="1"/>
</dbReference>
<keyword evidence="3 5" id="KW-1133">Transmembrane helix</keyword>
<evidence type="ECO:0000256" key="4">
    <source>
        <dbReference type="ARBA" id="ARBA00023136"/>
    </source>
</evidence>
<dbReference type="CDD" id="cd00130">
    <property type="entry name" value="PAS"/>
    <property type="match status" value="1"/>
</dbReference>
<dbReference type="InterPro" id="IPR006189">
    <property type="entry name" value="CHASE_dom"/>
</dbReference>
<organism evidence="9 10">
    <name type="scientific">Devosia rhodophyticola</name>
    <dbReference type="NCBI Taxonomy" id="3026423"/>
    <lineage>
        <taxon>Bacteria</taxon>
        <taxon>Pseudomonadati</taxon>
        <taxon>Pseudomonadota</taxon>
        <taxon>Alphaproteobacteria</taxon>
        <taxon>Hyphomicrobiales</taxon>
        <taxon>Devosiaceae</taxon>
        <taxon>Devosia</taxon>
    </lineage>
</organism>
<evidence type="ECO:0000256" key="2">
    <source>
        <dbReference type="ARBA" id="ARBA00022692"/>
    </source>
</evidence>
<feature type="domain" description="EAL" evidence="7">
    <location>
        <begin position="630"/>
        <end position="881"/>
    </location>
</feature>
<sequence>MTKKKKTFGLAQTLWRGSLQLLAVLFAVIVIAAGIYADRQNTHVANQHARAMALNALSIVRAKLEGNISSNIQLVRGLVSVISSTPEFDQTRIAALAENLIGQSTQLRSIAIAPNLVVSMTFPLKGNEKAIGLDYRFNLAQRDAVLRARDTGKLVLAGPVNLVQGGTGFLGRFPVFVGENKKFWGIVSSVVDMEQLYADSGLLDPDLSIEISIAGKDATGHRGTRFYGRSLANVDPVTAQVILPTGSWEISAIPKGGWDAAPNNNTAFRAMIGLVWALLFIPAFIVARLLHERQSHIRELGQRQIDLSRLSKRLGLALDTSRIGVWEVDLVTNELLWDDRMNEMYGWSGQIAPNNLNRWTERLHPDDGARALADFETGRETGEYNSEFRVVLPGGIVRNIRTMGSVHASEGENPRIVGVNWDVTADVALNEELKRANSLTEARNRELEIAKVRIEHTALHDSLTGLPNRRYLDELLQANATNGYDDTGSIGLLHIDLDRFKQINDTLGHAAGDAMLVHAAAVLRRHARPGDFVARIGGDEFVVVSSVAEGQARLAEMAEAIVCQMRQPVYYHGHECRFGVSIGIAVECDSELDVKRLLIDADIALYRAKARGRNRYEFFTKALEAEVVHTKRVADQILSGIEQNQFITFYQPQFCATSLDLIGVEALARWDHPTQGVLTPDRFLKIAEELNVVATLDRLVLEQTLADLAQWDQDGIMVPRASVNVSLRRLNDDDLIAGLRDLDIEPGRISFELVESIYLDEKDDVVGWNIDQLKELGIDIEIDDFGTGYASIVSLQKLRPKRLKIDRQLVAPVVEDPAQRRLVQSIVDIGKSLGIEVVAEGVETMAHACVLRDLGCDILQGYVFARPMSSGDLVDFLTAQNWRQAI</sequence>
<dbReference type="InterPro" id="IPR029787">
    <property type="entry name" value="Nucleotide_cyclase"/>
</dbReference>
<dbReference type="SUPFAM" id="SSF55073">
    <property type="entry name" value="Nucleotide cyclase"/>
    <property type="match status" value="1"/>
</dbReference>
<dbReference type="Pfam" id="PF08447">
    <property type="entry name" value="PAS_3"/>
    <property type="match status" value="1"/>
</dbReference>
<dbReference type="InterPro" id="IPR001633">
    <property type="entry name" value="EAL_dom"/>
</dbReference>
<keyword evidence="10" id="KW-1185">Reference proteome</keyword>
<evidence type="ECO:0000313" key="9">
    <source>
        <dbReference type="EMBL" id="WDR07027.1"/>
    </source>
</evidence>
<dbReference type="SMART" id="SM01079">
    <property type="entry name" value="CHASE"/>
    <property type="match status" value="1"/>
</dbReference>
<dbReference type="Proteomes" id="UP001222118">
    <property type="component" value="Chromosome"/>
</dbReference>
<feature type="domain" description="CHASE" evidence="6">
    <location>
        <begin position="114"/>
        <end position="251"/>
    </location>
</feature>
<dbReference type="PROSITE" id="PS50883">
    <property type="entry name" value="EAL"/>
    <property type="match status" value="1"/>
</dbReference>
<dbReference type="SUPFAM" id="SSF141868">
    <property type="entry name" value="EAL domain-like"/>
    <property type="match status" value="1"/>
</dbReference>
<reference evidence="9 10" key="1">
    <citation type="submission" date="2023-02" db="EMBL/GenBank/DDBJ databases">
        <title>Devosia chondri sp. nov., isolated from the phycosphere of marine algae.</title>
        <authorList>
            <person name="Kim J.M."/>
            <person name="Lee J.K."/>
            <person name="Choi B.J."/>
            <person name="Bayburt H."/>
            <person name="Jeon C.O."/>
        </authorList>
    </citation>
    <scope>NUCLEOTIDE SEQUENCE [LARGE SCALE GENOMIC DNA]</scope>
    <source>
        <strain evidence="9 10">G2-5</strain>
    </source>
</reference>
<evidence type="ECO:0000256" key="3">
    <source>
        <dbReference type="ARBA" id="ARBA00022989"/>
    </source>
</evidence>
<dbReference type="SMART" id="SM00267">
    <property type="entry name" value="GGDEF"/>
    <property type="match status" value="1"/>
</dbReference>
<proteinExistence type="predicted"/>
<keyword evidence="4 5" id="KW-0472">Membrane</keyword>
<dbReference type="SMART" id="SM00052">
    <property type="entry name" value="EAL"/>
    <property type="match status" value="1"/>
</dbReference>
<evidence type="ECO:0000313" key="10">
    <source>
        <dbReference type="Proteomes" id="UP001222118"/>
    </source>
</evidence>
<dbReference type="InterPro" id="IPR000160">
    <property type="entry name" value="GGDEF_dom"/>
</dbReference>
<dbReference type="EMBL" id="CP118247">
    <property type="protein sequence ID" value="WDR07027.1"/>
    <property type="molecule type" value="Genomic_DNA"/>
</dbReference>
<dbReference type="InterPro" id="IPR042240">
    <property type="entry name" value="CHASE_sf"/>
</dbReference>
<dbReference type="Pfam" id="PF00563">
    <property type="entry name" value="EAL"/>
    <property type="match status" value="1"/>
</dbReference>
<evidence type="ECO:0000259" key="8">
    <source>
        <dbReference type="PROSITE" id="PS50887"/>
    </source>
</evidence>
<dbReference type="CDD" id="cd01949">
    <property type="entry name" value="GGDEF"/>
    <property type="match status" value="1"/>
</dbReference>
<dbReference type="Pfam" id="PF03924">
    <property type="entry name" value="CHASE"/>
    <property type="match status" value="1"/>
</dbReference>
<dbReference type="PANTHER" id="PTHR44757:SF2">
    <property type="entry name" value="BIOFILM ARCHITECTURE MAINTENANCE PROTEIN MBAA"/>
    <property type="match status" value="1"/>
</dbReference>
<dbReference type="PANTHER" id="PTHR44757">
    <property type="entry name" value="DIGUANYLATE CYCLASE DGCP"/>
    <property type="match status" value="1"/>
</dbReference>
<accession>A0ABY7Z0H4</accession>
<dbReference type="InterPro" id="IPR013655">
    <property type="entry name" value="PAS_fold_3"/>
</dbReference>
<keyword evidence="2 5" id="KW-0812">Transmembrane</keyword>
<dbReference type="SUPFAM" id="SSF55785">
    <property type="entry name" value="PYP-like sensor domain (PAS domain)"/>
    <property type="match status" value="1"/>
</dbReference>
<dbReference type="InterPro" id="IPR000014">
    <property type="entry name" value="PAS"/>
</dbReference>
<dbReference type="SMART" id="SM00091">
    <property type="entry name" value="PAS"/>
    <property type="match status" value="1"/>
</dbReference>
<dbReference type="PROSITE" id="PS50887">
    <property type="entry name" value="GGDEF"/>
    <property type="match status" value="1"/>
</dbReference>
<dbReference type="Pfam" id="PF00990">
    <property type="entry name" value="GGDEF"/>
    <property type="match status" value="1"/>
</dbReference>